<accession>A0A6J2WQ37</accession>
<evidence type="ECO:0000313" key="9">
    <source>
        <dbReference type="RefSeq" id="XP_030645571.1"/>
    </source>
</evidence>
<protein>
    <submittedName>
        <fullName evidence="9">Tumor necrosis factor ligand superfamily member 14-like</fullName>
    </submittedName>
</protein>
<dbReference type="RefSeq" id="XP_030645571.1">
    <property type="nucleotide sequence ID" value="XM_030789711.1"/>
</dbReference>
<keyword evidence="6" id="KW-1133">Transmembrane helix</keyword>
<dbReference type="SMART" id="SM00207">
    <property type="entry name" value="TNF"/>
    <property type="match status" value="1"/>
</dbReference>
<keyword evidence="8" id="KW-1185">Reference proteome</keyword>
<comment type="similarity">
    <text evidence="2">Belongs to the tumor necrosis factor family.</text>
</comment>
<evidence type="ECO:0000256" key="2">
    <source>
        <dbReference type="ARBA" id="ARBA00008670"/>
    </source>
</evidence>
<dbReference type="FunCoup" id="A0A6J2WQ37">
    <property type="interactions" value="446"/>
</dbReference>
<evidence type="ECO:0000259" key="7">
    <source>
        <dbReference type="PROSITE" id="PS50049"/>
    </source>
</evidence>
<dbReference type="PROSITE" id="PS50049">
    <property type="entry name" value="THD_2"/>
    <property type="match status" value="1"/>
</dbReference>
<dbReference type="PANTHER" id="PTHR11471">
    <property type="entry name" value="TUMOR NECROSIS FACTOR FAMILY MEMBER"/>
    <property type="match status" value="1"/>
</dbReference>
<dbReference type="GO" id="GO:0016020">
    <property type="term" value="C:membrane"/>
    <property type="evidence" value="ECO:0007669"/>
    <property type="project" value="UniProtKB-SubCell"/>
</dbReference>
<evidence type="ECO:0000256" key="6">
    <source>
        <dbReference type="SAM" id="Phobius"/>
    </source>
</evidence>
<keyword evidence="6" id="KW-0812">Transmembrane</keyword>
<evidence type="ECO:0000256" key="5">
    <source>
        <dbReference type="SAM" id="MobiDB-lite"/>
    </source>
</evidence>
<comment type="subcellular location">
    <subcellularLocation>
        <location evidence="1">Membrane</location>
    </subcellularLocation>
</comment>
<feature type="transmembrane region" description="Helical" evidence="6">
    <location>
        <begin position="29"/>
        <end position="52"/>
    </location>
</feature>
<sequence>MHDVDSQAVPPPLPPNSVPRHRGSTAQTLLYVLVILALCGLLVEGCFIYHLYRNNKTTEEVIQHHSILRPNPTVKPPKPMAHLSAGVYAPLENGVMIWDDQAQPVVYKMEHKKRQGQLIIQKEGYYSIYAKVCYSEDYLMFTHSVVKLTNRYPDAELELLRSRTYAASTSYRKHGLSNSYLAGVFHLFKDDIIFVRVSNHTLVRRTDAAESFFGAYMH</sequence>
<evidence type="ECO:0000256" key="3">
    <source>
        <dbReference type="ARBA" id="ARBA00022514"/>
    </source>
</evidence>
<dbReference type="Pfam" id="PF00229">
    <property type="entry name" value="TNF"/>
    <property type="match status" value="1"/>
</dbReference>
<dbReference type="Proteomes" id="UP000504632">
    <property type="component" value="Chromosome 13"/>
</dbReference>
<evidence type="ECO:0000256" key="1">
    <source>
        <dbReference type="ARBA" id="ARBA00004370"/>
    </source>
</evidence>
<feature type="region of interest" description="Disordered" evidence="5">
    <location>
        <begin position="1"/>
        <end position="20"/>
    </location>
</feature>
<organism evidence="8 9">
    <name type="scientific">Chanos chanos</name>
    <name type="common">Milkfish</name>
    <name type="synonym">Mugil chanos</name>
    <dbReference type="NCBI Taxonomy" id="29144"/>
    <lineage>
        <taxon>Eukaryota</taxon>
        <taxon>Metazoa</taxon>
        <taxon>Chordata</taxon>
        <taxon>Craniata</taxon>
        <taxon>Vertebrata</taxon>
        <taxon>Euteleostomi</taxon>
        <taxon>Actinopterygii</taxon>
        <taxon>Neopterygii</taxon>
        <taxon>Teleostei</taxon>
        <taxon>Ostariophysi</taxon>
        <taxon>Gonorynchiformes</taxon>
        <taxon>Chanidae</taxon>
        <taxon>Chanos</taxon>
    </lineage>
</organism>
<dbReference type="PANTHER" id="PTHR11471:SF34">
    <property type="entry name" value="TUMOR NECROSIS FACTOR LIGAND SUPERFAMILY MEMBER 14"/>
    <property type="match status" value="1"/>
</dbReference>
<dbReference type="GO" id="GO:0006955">
    <property type="term" value="P:immune response"/>
    <property type="evidence" value="ECO:0007669"/>
    <property type="project" value="InterPro"/>
</dbReference>
<name>A0A6J2WQ37_CHACN</name>
<reference evidence="9" key="1">
    <citation type="submission" date="2025-08" db="UniProtKB">
        <authorList>
            <consortium name="RefSeq"/>
        </authorList>
    </citation>
    <scope>IDENTIFICATION</scope>
</reference>
<proteinExistence type="inferred from homology"/>
<dbReference type="Gene3D" id="2.60.120.40">
    <property type="match status" value="1"/>
</dbReference>
<gene>
    <name evidence="9" type="primary">LOC115826031</name>
</gene>
<dbReference type="SUPFAM" id="SSF49842">
    <property type="entry name" value="TNF-like"/>
    <property type="match status" value="1"/>
</dbReference>
<dbReference type="GO" id="GO:0005615">
    <property type="term" value="C:extracellular space"/>
    <property type="evidence" value="ECO:0007669"/>
    <property type="project" value="UniProtKB-KW"/>
</dbReference>
<dbReference type="GO" id="GO:0005125">
    <property type="term" value="F:cytokine activity"/>
    <property type="evidence" value="ECO:0007669"/>
    <property type="project" value="UniProtKB-KW"/>
</dbReference>
<dbReference type="InterPro" id="IPR008983">
    <property type="entry name" value="Tumour_necrosis_fac-like_dom"/>
</dbReference>
<dbReference type="OrthoDB" id="6072476at2759"/>
<evidence type="ECO:0000256" key="4">
    <source>
        <dbReference type="ARBA" id="ARBA00023136"/>
    </source>
</evidence>
<feature type="domain" description="THD" evidence="7">
    <location>
        <begin position="79"/>
        <end position="218"/>
    </location>
</feature>
<keyword evidence="4 6" id="KW-0472">Membrane</keyword>
<dbReference type="GeneID" id="115826031"/>
<keyword evidence="3" id="KW-0202">Cytokine</keyword>
<dbReference type="AlphaFoldDB" id="A0A6J2WQ37"/>
<dbReference type="GO" id="GO:0005164">
    <property type="term" value="F:tumor necrosis factor receptor binding"/>
    <property type="evidence" value="ECO:0007669"/>
    <property type="project" value="InterPro"/>
</dbReference>
<dbReference type="InterPro" id="IPR006052">
    <property type="entry name" value="TNF_dom"/>
</dbReference>
<dbReference type="InParanoid" id="A0A6J2WQ37"/>
<evidence type="ECO:0000313" key="8">
    <source>
        <dbReference type="Proteomes" id="UP000504632"/>
    </source>
</evidence>